<protein>
    <submittedName>
        <fullName evidence="1">Uncharacterized protein</fullName>
    </submittedName>
</protein>
<organism evidence="1 2">
    <name type="scientific">Pendulispora brunnea</name>
    <dbReference type="NCBI Taxonomy" id="2905690"/>
    <lineage>
        <taxon>Bacteria</taxon>
        <taxon>Pseudomonadati</taxon>
        <taxon>Myxococcota</taxon>
        <taxon>Myxococcia</taxon>
        <taxon>Myxococcales</taxon>
        <taxon>Sorangiineae</taxon>
        <taxon>Pendulisporaceae</taxon>
        <taxon>Pendulispora</taxon>
    </lineage>
</organism>
<dbReference type="EMBL" id="CP089982">
    <property type="protein sequence ID" value="WXA90441.1"/>
    <property type="molecule type" value="Genomic_DNA"/>
</dbReference>
<gene>
    <name evidence="1" type="ORF">LZC95_28765</name>
</gene>
<reference evidence="1 2" key="1">
    <citation type="submission" date="2021-12" db="EMBL/GenBank/DDBJ databases">
        <title>Discovery of the Pendulisporaceae a myxobacterial family with distinct sporulation behavior and unique specialized metabolism.</title>
        <authorList>
            <person name="Garcia R."/>
            <person name="Popoff A."/>
            <person name="Bader C.D."/>
            <person name="Loehr J."/>
            <person name="Walesch S."/>
            <person name="Walt C."/>
            <person name="Boldt J."/>
            <person name="Bunk B."/>
            <person name="Haeckl F.J.F.P.J."/>
            <person name="Gunesch A.P."/>
            <person name="Birkelbach J."/>
            <person name="Nuebel U."/>
            <person name="Pietschmann T."/>
            <person name="Bach T."/>
            <person name="Mueller R."/>
        </authorList>
    </citation>
    <scope>NUCLEOTIDE SEQUENCE [LARGE SCALE GENOMIC DNA]</scope>
    <source>
        <strain evidence="1 2">MSr12523</strain>
    </source>
</reference>
<name>A0ABZ2K276_9BACT</name>
<keyword evidence="2" id="KW-1185">Reference proteome</keyword>
<proteinExistence type="predicted"/>
<dbReference type="Proteomes" id="UP001379533">
    <property type="component" value="Chromosome"/>
</dbReference>
<dbReference type="RefSeq" id="WP_394841055.1">
    <property type="nucleotide sequence ID" value="NZ_CP089982.1"/>
</dbReference>
<sequence length="168" mass="17059">MIGLGKVSLIGLGVIAGVASVVSFGSGHPAAGSREQGRPTQVENHVAPVLGVHVASAASPSVAAEPTAVATADTDMRQLRAGFMFTDQGAKFAVNGPFVLTDLSMGSSPPFVSVYVVPAGTDCSGPIFDYRILEAQGEVHGARIPIPSGSSACIQGNFAVSWSGFVPY</sequence>
<evidence type="ECO:0000313" key="1">
    <source>
        <dbReference type="EMBL" id="WXA90441.1"/>
    </source>
</evidence>
<evidence type="ECO:0000313" key="2">
    <source>
        <dbReference type="Proteomes" id="UP001379533"/>
    </source>
</evidence>
<accession>A0ABZ2K276</accession>